<dbReference type="AlphaFoldDB" id="A0A0A1MHG6"/>
<dbReference type="PROSITE" id="PS51746">
    <property type="entry name" value="PPM_2"/>
    <property type="match status" value="1"/>
</dbReference>
<dbReference type="SMART" id="SM00331">
    <property type="entry name" value="PP2C_SIG"/>
    <property type="match status" value="1"/>
</dbReference>
<dbReference type="InterPro" id="IPR052016">
    <property type="entry name" value="Bact_Sigma-Reg"/>
</dbReference>
<dbReference type="Pfam" id="PF08673">
    <property type="entry name" value="RsbU_N"/>
    <property type="match status" value="1"/>
</dbReference>
<organism evidence="3 4">
    <name type="scientific">Oceanobacillus oncorhynchi</name>
    <dbReference type="NCBI Taxonomy" id="545501"/>
    <lineage>
        <taxon>Bacteria</taxon>
        <taxon>Bacillati</taxon>
        <taxon>Bacillota</taxon>
        <taxon>Bacilli</taxon>
        <taxon>Bacillales</taxon>
        <taxon>Bacillaceae</taxon>
        <taxon>Oceanobacillus</taxon>
    </lineage>
</organism>
<evidence type="ECO:0000256" key="1">
    <source>
        <dbReference type="ARBA" id="ARBA00022801"/>
    </source>
</evidence>
<evidence type="ECO:0000259" key="2">
    <source>
        <dbReference type="PROSITE" id="PS51746"/>
    </source>
</evidence>
<dbReference type="STRING" id="545501.BN997_02401"/>
<dbReference type="GO" id="GO:0016791">
    <property type="term" value="F:phosphatase activity"/>
    <property type="evidence" value="ECO:0007669"/>
    <property type="project" value="TreeGrafter"/>
</dbReference>
<accession>A0A0A1MHG6</accession>
<feature type="domain" description="PPM-type phosphatase" evidence="2">
    <location>
        <begin position="124"/>
        <end position="335"/>
    </location>
</feature>
<reference evidence="3 4" key="1">
    <citation type="submission" date="2014-11" db="EMBL/GenBank/DDBJ databases">
        <authorList>
            <person name="Urmite Genomes Urmite Genomes"/>
        </authorList>
    </citation>
    <scope>NUCLEOTIDE SEQUENCE [LARGE SCALE GENOMIC DNA]</scope>
    <source>
        <strain evidence="3 4">Oc5</strain>
    </source>
</reference>
<keyword evidence="1" id="KW-0378">Hydrolase</keyword>
<evidence type="ECO:0000313" key="4">
    <source>
        <dbReference type="Proteomes" id="UP000040453"/>
    </source>
</evidence>
<dbReference type="SUPFAM" id="SSF101215">
    <property type="entry name" value="KaiA/RbsU domain"/>
    <property type="match status" value="1"/>
</dbReference>
<dbReference type="Proteomes" id="UP000040453">
    <property type="component" value="Unassembled WGS sequence"/>
</dbReference>
<evidence type="ECO:0000313" key="3">
    <source>
        <dbReference type="EMBL" id="CEI82533.1"/>
    </source>
</evidence>
<dbReference type="PANTHER" id="PTHR43156:SF15">
    <property type="entry name" value="PHOSPHOSERINE PHOSPHATASE RSBU"/>
    <property type="match status" value="1"/>
</dbReference>
<gene>
    <name evidence="3" type="primary">rsbU</name>
    <name evidence="3" type="ORF">BN997_02401</name>
</gene>
<dbReference type="PANTHER" id="PTHR43156">
    <property type="entry name" value="STAGE II SPORULATION PROTEIN E-RELATED"/>
    <property type="match status" value="1"/>
</dbReference>
<proteinExistence type="predicted"/>
<dbReference type="InterPro" id="IPR017944">
    <property type="entry name" value="KaiA/RbsU_helical_domain_sf"/>
</dbReference>
<dbReference type="SUPFAM" id="SSF81606">
    <property type="entry name" value="PP2C-like"/>
    <property type="match status" value="1"/>
</dbReference>
<dbReference type="SMART" id="SM00332">
    <property type="entry name" value="PP2Cc"/>
    <property type="match status" value="1"/>
</dbReference>
<dbReference type="Gene3D" id="1.10.1240.30">
    <property type="entry name" value="KaiA/RbsU domain"/>
    <property type="match status" value="1"/>
</dbReference>
<dbReference type="Gene3D" id="3.60.40.10">
    <property type="entry name" value="PPM-type phosphatase domain"/>
    <property type="match status" value="1"/>
</dbReference>
<dbReference type="RefSeq" id="WP_042532432.1">
    <property type="nucleotide sequence ID" value="NZ_CDGG01000001.1"/>
</dbReference>
<sequence length="337" mass="38693">MEETIRKNTVKYQKLLQKYIETQDEKSLYDLELISKAFIKKNILPEELINLHIQAMERIYPQLLEEYKLSMEFLLEATVFYGLALQEVDYLRQEKDVLTSEISVAANMQKTLLGTQRPEVSGLDIGAISVPAHQMNGDYHHFTKGSNGTIGIAIADVVGKGIPAALCMSMIKYAMDSYPEATMSPNKVLENLNRVVERNIDPSMFITMCYAHYLPAESKLRLSSAGHEPGYIFRAETEEFEEVRAKGIVLGVMPDATYREYELAIQKDDLIIFLTDGVSECRDGDRFIETEELLEVIRKYIDLPAQELVENVYQYFEKLQDFQLRDDFTLIVLRKEV</sequence>
<keyword evidence="4" id="KW-1185">Reference proteome</keyword>
<name>A0A0A1MHG6_9BACI</name>
<protein>
    <submittedName>
        <fullName evidence="3">Phosphoserine phosphatase RsbU</fullName>
    </submittedName>
</protein>
<dbReference type="OrthoDB" id="311592at2"/>
<dbReference type="EMBL" id="CDGG01000001">
    <property type="protein sequence ID" value="CEI82533.1"/>
    <property type="molecule type" value="Genomic_DNA"/>
</dbReference>
<dbReference type="InterPro" id="IPR001932">
    <property type="entry name" value="PPM-type_phosphatase-like_dom"/>
</dbReference>
<dbReference type="Pfam" id="PF07228">
    <property type="entry name" value="SpoIIE"/>
    <property type="match status" value="1"/>
</dbReference>
<dbReference type="InterPro" id="IPR014787">
    <property type="entry name" value="PSer_Pase_RsbU_N"/>
</dbReference>
<dbReference type="FunFam" id="3.60.40.10:FF:000045">
    <property type="entry name" value="Stage II sporulation protein E"/>
    <property type="match status" value="1"/>
</dbReference>
<dbReference type="InterPro" id="IPR036457">
    <property type="entry name" value="PPM-type-like_dom_sf"/>
</dbReference>